<accession>A0A7H1RWF5</accession>
<dbReference type="InterPro" id="IPR011251">
    <property type="entry name" value="Luciferase-like_dom"/>
</dbReference>
<dbReference type="Proteomes" id="UP000516388">
    <property type="component" value="Chromosome"/>
</dbReference>
<dbReference type="PANTHER" id="PTHR30137">
    <property type="entry name" value="LUCIFERASE-LIKE MONOOXYGENASE"/>
    <property type="match status" value="1"/>
</dbReference>
<keyword evidence="4" id="KW-1185">Reference proteome</keyword>
<dbReference type="GO" id="GO:0005829">
    <property type="term" value="C:cytosol"/>
    <property type="evidence" value="ECO:0007669"/>
    <property type="project" value="TreeGrafter"/>
</dbReference>
<dbReference type="InterPro" id="IPR050766">
    <property type="entry name" value="Bact_Lucif_Oxidored"/>
</dbReference>
<sequence length="343" mass="37865">MSYQLGLLDQSPIPEGASAFDALQQTVRLAQKAEEWGYSRFWVSEHHNTEQLAGSSPEVLISYLLARTNSIRIGSGGVMLQHYSPFKVAENFHVLSSLAPGRVDLGVGKAPGGLPLSTKALQFGTMNDGKDFKERFVFLKKLIEDSVDEHHPLAGIRATPIPPEKTEMFLLGASPQSAQLAADLGVAFVFGLFLNGDMKVLEEAARVYRKGYPDGRFLVSVAVVAAPSQQEAEQLAGEQKIFKVHLQSGRTVTVSSLEQAHAFGKQADEAYEVEEQASNIIAGTPLYVKNVLTNFHKKYQVDEFILHTPLQKAEERLRSFQLLSPIHSNEDHKSAERDEEYVS</sequence>
<dbReference type="AlphaFoldDB" id="A0A7H1RWF5"/>
<protein>
    <submittedName>
        <fullName evidence="3">LLM class flavin-dependent oxidoreductase</fullName>
    </submittedName>
</protein>
<dbReference type="GO" id="GO:0016705">
    <property type="term" value="F:oxidoreductase activity, acting on paired donors, with incorporation or reduction of molecular oxygen"/>
    <property type="evidence" value="ECO:0007669"/>
    <property type="project" value="InterPro"/>
</dbReference>
<organism evidence="3 4">
    <name type="scientific">Geobacillus zalihae</name>
    <dbReference type="NCBI Taxonomy" id="213419"/>
    <lineage>
        <taxon>Bacteria</taxon>
        <taxon>Bacillati</taxon>
        <taxon>Bacillota</taxon>
        <taxon>Bacilli</taxon>
        <taxon>Bacillales</taxon>
        <taxon>Anoxybacillaceae</taxon>
        <taxon>Geobacillus</taxon>
    </lineage>
</organism>
<dbReference type="Pfam" id="PF00296">
    <property type="entry name" value="Bac_luciferase"/>
    <property type="match status" value="1"/>
</dbReference>
<dbReference type="SUPFAM" id="SSF51679">
    <property type="entry name" value="Bacterial luciferase-like"/>
    <property type="match status" value="1"/>
</dbReference>
<proteinExistence type="predicted"/>
<comment type="similarity">
    <text evidence="1">To bacterial alkanal monooxygenase alpha and beta chains.</text>
</comment>
<evidence type="ECO:0000256" key="1">
    <source>
        <dbReference type="ARBA" id="ARBA00007789"/>
    </source>
</evidence>
<dbReference type="NCBIfam" id="TIGR03558">
    <property type="entry name" value="oxido_grp_1"/>
    <property type="match status" value="1"/>
</dbReference>
<dbReference type="InterPro" id="IPR036661">
    <property type="entry name" value="Luciferase-like_sf"/>
</dbReference>
<feature type="domain" description="Luciferase-like" evidence="2">
    <location>
        <begin position="18"/>
        <end position="272"/>
    </location>
</feature>
<dbReference type="EMBL" id="CP061470">
    <property type="protein sequence ID" value="QNU18594.1"/>
    <property type="molecule type" value="Genomic_DNA"/>
</dbReference>
<dbReference type="KEGG" id="gza:IC807_02550"/>
<evidence type="ECO:0000313" key="4">
    <source>
        <dbReference type="Proteomes" id="UP000516388"/>
    </source>
</evidence>
<name>A0A7H1RWF5_9BACL</name>
<gene>
    <name evidence="3" type="ORF">IC807_02550</name>
</gene>
<evidence type="ECO:0000259" key="2">
    <source>
        <dbReference type="Pfam" id="PF00296"/>
    </source>
</evidence>
<dbReference type="RefSeq" id="WP_081212783.1">
    <property type="nucleotide sequence ID" value="NZ_CP061470.1"/>
</dbReference>
<reference evidence="3 4" key="1">
    <citation type="submission" date="2020-09" db="EMBL/GenBank/DDBJ databases">
        <title>Complete Geobacillus genomes through the use of hybrid genome assembly.</title>
        <authorList>
            <person name="Vera D.L."/>
            <person name="Venkateswaran K."/>
            <person name="Singh N.K."/>
            <person name="Landry K."/>
        </authorList>
    </citation>
    <scope>NUCLEOTIDE SEQUENCE [LARGE SCALE GENOMIC DNA]</scope>
    <source>
        <strain evidence="3 4">SURF-189</strain>
    </source>
</reference>
<evidence type="ECO:0000313" key="3">
    <source>
        <dbReference type="EMBL" id="QNU18594.1"/>
    </source>
</evidence>
<dbReference type="InterPro" id="IPR019949">
    <property type="entry name" value="CmoO-like"/>
</dbReference>
<dbReference type="Gene3D" id="3.20.20.30">
    <property type="entry name" value="Luciferase-like domain"/>
    <property type="match status" value="1"/>
</dbReference>
<dbReference type="PANTHER" id="PTHR30137:SF19">
    <property type="entry name" value="LUCIFERASE-LIKE MONOOXYGENASE"/>
    <property type="match status" value="1"/>
</dbReference>